<sequence length="150" mass="16445">MVNVERTFTVARPVEVVVDYLKDFGNAEQWDPGTVSCTRVDTGPIGVGSQWHNVSEFKGKETRLSYRLERLEDRRLTFVGDNKTATSTDDITLLPVEGGTQVTYHAHIVFHGLAKVADPFLKSEFEMLGDATAKTMTEAIAALPTSTGPA</sequence>
<evidence type="ECO:0000313" key="1">
    <source>
        <dbReference type="EMBL" id="PRY38776.1"/>
    </source>
</evidence>
<dbReference type="SUPFAM" id="SSF55961">
    <property type="entry name" value="Bet v1-like"/>
    <property type="match status" value="1"/>
</dbReference>
<organism evidence="1 2">
    <name type="scientific">Umezawaea tangerina</name>
    <dbReference type="NCBI Taxonomy" id="84725"/>
    <lineage>
        <taxon>Bacteria</taxon>
        <taxon>Bacillati</taxon>
        <taxon>Actinomycetota</taxon>
        <taxon>Actinomycetes</taxon>
        <taxon>Pseudonocardiales</taxon>
        <taxon>Pseudonocardiaceae</taxon>
        <taxon>Umezawaea</taxon>
    </lineage>
</organism>
<dbReference type="Proteomes" id="UP000239494">
    <property type="component" value="Unassembled WGS sequence"/>
</dbReference>
<dbReference type="InterPro" id="IPR019587">
    <property type="entry name" value="Polyketide_cyclase/dehydratase"/>
</dbReference>
<proteinExistence type="predicted"/>
<comment type="caution">
    <text evidence="1">The sequence shown here is derived from an EMBL/GenBank/DDBJ whole genome shotgun (WGS) entry which is preliminary data.</text>
</comment>
<dbReference type="EMBL" id="PVTF01000008">
    <property type="protein sequence ID" value="PRY38776.1"/>
    <property type="molecule type" value="Genomic_DNA"/>
</dbReference>
<reference evidence="1 2" key="1">
    <citation type="submission" date="2018-03" db="EMBL/GenBank/DDBJ databases">
        <title>Genomic Encyclopedia of Archaeal and Bacterial Type Strains, Phase II (KMG-II): from individual species to whole genera.</title>
        <authorList>
            <person name="Goeker M."/>
        </authorList>
    </citation>
    <scope>NUCLEOTIDE SEQUENCE [LARGE SCALE GENOMIC DNA]</scope>
    <source>
        <strain evidence="1 2">DSM 44720</strain>
    </source>
</reference>
<dbReference type="RefSeq" id="WP_106190085.1">
    <property type="nucleotide sequence ID" value="NZ_PVTF01000008.1"/>
</dbReference>
<name>A0A2T0SZE0_9PSEU</name>
<dbReference type="AlphaFoldDB" id="A0A2T0SZE0"/>
<dbReference type="Pfam" id="PF10604">
    <property type="entry name" value="Polyketide_cyc2"/>
    <property type="match status" value="1"/>
</dbReference>
<gene>
    <name evidence="1" type="ORF">CLV43_108176</name>
</gene>
<dbReference type="Gene3D" id="3.30.530.20">
    <property type="match status" value="1"/>
</dbReference>
<keyword evidence="2" id="KW-1185">Reference proteome</keyword>
<evidence type="ECO:0000313" key="2">
    <source>
        <dbReference type="Proteomes" id="UP000239494"/>
    </source>
</evidence>
<dbReference type="InterPro" id="IPR023393">
    <property type="entry name" value="START-like_dom_sf"/>
</dbReference>
<dbReference type="CDD" id="cd08865">
    <property type="entry name" value="SRPBCC_10"/>
    <property type="match status" value="1"/>
</dbReference>
<dbReference type="OrthoDB" id="3371087at2"/>
<protein>
    <submittedName>
        <fullName evidence="1">Carbon monoxide dehydrogenase subunit G</fullName>
    </submittedName>
</protein>
<accession>A0A2T0SZE0</accession>